<reference evidence="1 2" key="1">
    <citation type="submission" date="2016-04" db="EMBL/GenBank/DDBJ databases">
        <title>Genome analyses suggest a sexual origin of heterokaryosis in a supposedly ancient asexual fungus.</title>
        <authorList>
            <person name="Ropars J."/>
            <person name="Sedzielewska K."/>
            <person name="Noel J."/>
            <person name="Charron P."/>
            <person name="Farinelli L."/>
            <person name="Marton T."/>
            <person name="Kruger M."/>
            <person name="Pelin A."/>
            <person name="Brachmann A."/>
            <person name="Corradi N."/>
        </authorList>
    </citation>
    <scope>NUCLEOTIDE SEQUENCE [LARGE SCALE GENOMIC DNA]</scope>
    <source>
        <strain evidence="1 2">C2</strain>
    </source>
</reference>
<accession>A0A2N1MKD0</accession>
<reference evidence="1 2" key="2">
    <citation type="submission" date="2017-10" db="EMBL/GenBank/DDBJ databases">
        <title>Extensive intraspecific genome diversity in a model arbuscular mycorrhizal fungus.</title>
        <authorList>
            <person name="Chen E.C.H."/>
            <person name="Morin E."/>
            <person name="Baudet D."/>
            <person name="Noel J."/>
            <person name="Ndikumana S."/>
            <person name="Charron P."/>
            <person name="St-Onge C."/>
            <person name="Giorgi J."/>
            <person name="Grigoriev I.V."/>
            <person name="Roux C."/>
            <person name="Martin F.M."/>
            <person name="Corradi N."/>
        </authorList>
    </citation>
    <scope>NUCLEOTIDE SEQUENCE [LARGE SCALE GENOMIC DNA]</scope>
    <source>
        <strain evidence="1 2">C2</strain>
    </source>
</reference>
<comment type="caution">
    <text evidence="1">The sequence shown here is derived from an EMBL/GenBank/DDBJ whole genome shotgun (WGS) entry which is preliminary data.</text>
</comment>
<name>A0A2N1MKD0_9GLOM</name>
<sequence>MHIFEDNTYGSKKNQTCTFSELTLSLTVTEFKINIEGLDYAMLGNKLEPTKDVIAINSNFIHKAFEGYEQYLSKLKGKRRCKRSTLDNPLNRRWRTGDGSTFNACIEFVIISADSVHTICYFPSSGSIQVFRSFDPIAIFLRYLSECSLPEFSSVELVDENKALLRNYKFVINIGSNKFIKFSTLAYTLEFMIRVHIWPKSGVVSNPYDFGDFICDVQSCPKVTPDLKLMPKMAKLY</sequence>
<proteinExistence type="predicted"/>
<dbReference type="VEuPathDB" id="FungiDB:RhiirA1_447920"/>
<gene>
    <name evidence="1" type="ORF">RhiirC2_790914</name>
</gene>
<dbReference type="AlphaFoldDB" id="A0A2N1MKD0"/>
<evidence type="ECO:0000313" key="2">
    <source>
        <dbReference type="Proteomes" id="UP000233469"/>
    </source>
</evidence>
<dbReference type="EMBL" id="LLXL01002030">
    <property type="protein sequence ID" value="PKK62070.1"/>
    <property type="molecule type" value="Genomic_DNA"/>
</dbReference>
<evidence type="ECO:0000313" key="1">
    <source>
        <dbReference type="EMBL" id="PKK62070.1"/>
    </source>
</evidence>
<protein>
    <submittedName>
        <fullName evidence="1">Uncharacterized protein</fullName>
    </submittedName>
</protein>
<organism evidence="1 2">
    <name type="scientific">Rhizophagus irregularis</name>
    <dbReference type="NCBI Taxonomy" id="588596"/>
    <lineage>
        <taxon>Eukaryota</taxon>
        <taxon>Fungi</taxon>
        <taxon>Fungi incertae sedis</taxon>
        <taxon>Mucoromycota</taxon>
        <taxon>Glomeromycotina</taxon>
        <taxon>Glomeromycetes</taxon>
        <taxon>Glomerales</taxon>
        <taxon>Glomeraceae</taxon>
        <taxon>Rhizophagus</taxon>
    </lineage>
</organism>
<dbReference type="Proteomes" id="UP000233469">
    <property type="component" value="Unassembled WGS sequence"/>
</dbReference>